<name>A0A0N7LT35_9RHOB</name>
<proteinExistence type="predicted"/>
<evidence type="ECO:0000313" key="2">
    <source>
        <dbReference type="Proteomes" id="UP000051298"/>
    </source>
</evidence>
<evidence type="ECO:0000313" key="1">
    <source>
        <dbReference type="EMBL" id="CUH59594.1"/>
    </source>
</evidence>
<dbReference type="Proteomes" id="UP000051298">
    <property type="component" value="Unassembled WGS sequence"/>
</dbReference>
<dbReference type="STRING" id="266809.PM03_04745"/>
<gene>
    <name evidence="1" type="ORF">THS5294_00880</name>
</gene>
<reference evidence="1 2" key="1">
    <citation type="submission" date="2015-09" db="EMBL/GenBank/DDBJ databases">
        <authorList>
            <consortium name="Swine Surveillance"/>
        </authorList>
    </citation>
    <scope>NUCLEOTIDE SEQUENCE [LARGE SCALE GENOMIC DNA]</scope>
    <source>
        <strain evidence="1 2">CECT 5294</strain>
    </source>
</reference>
<evidence type="ECO:0008006" key="3">
    <source>
        <dbReference type="Google" id="ProtNLM"/>
    </source>
</evidence>
<dbReference type="Pfam" id="PF11367">
    <property type="entry name" value="Tail_completion_gp17"/>
    <property type="match status" value="1"/>
</dbReference>
<dbReference type="eggNOG" id="ENOG5032U2V">
    <property type="taxonomic scope" value="Bacteria"/>
</dbReference>
<dbReference type="AlphaFoldDB" id="A0A0N7LT35"/>
<organism evidence="1 2">
    <name type="scientific">Thalassobacter stenotrophicus</name>
    <dbReference type="NCBI Taxonomy" id="266809"/>
    <lineage>
        <taxon>Bacteria</taxon>
        <taxon>Pseudomonadati</taxon>
        <taxon>Pseudomonadota</taxon>
        <taxon>Alphaproteobacteria</taxon>
        <taxon>Rhodobacterales</taxon>
        <taxon>Roseobacteraceae</taxon>
        <taxon>Thalassobacter</taxon>
    </lineage>
</organism>
<accession>A0A0N7LT35</accession>
<dbReference type="Gene3D" id="3.30.2000.30">
    <property type="match status" value="1"/>
</dbReference>
<dbReference type="InterPro" id="IPR053745">
    <property type="entry name" value="Viral_Tail_Comp_sf"/>
</dbReference>
<dbReference type="EMBL" id="CYRX01000010">
    <property type="protein sequence ID" value="CUH59594.1"/>
    <property type="molecule type" value="Genomic_DNA"/>
</dbReference>
<protein>
    <recommendedName>
        <fullName evidence="3">Gene transfer agent protein</fullName>
    </recommendedName>
</protein>
<dbReference type="InterPro" id="IPR021508">
    <property type="entry name" value="Gp17-like"/>
</dbReference>
<dbReference type="RefSeq" id="WP_058122755.1">
    <property type="nucleotide sequence ID" value="NZ_CYRX01000010.1"/>
</dbReference>
<sequence length="137" mass="14620">MSYGLSAALQTALFAALEADAELTSMVGTAVFDTMPTGTTPDIFVALGPEDVVEQADGTSPGANHDLQVTVVTTGTGFLGAKQVAGRVSDILTNENLSLSRGNLVQLRFRKAKARRDTTDGSRRIDMWFRARVTDDI</sequence>